<evidence type="ECO:0000313" key="6">
    <source>
        <dbReference type="EMBL" id="QEG41129.1"/>
    </source>
</evidence>
<evidence type="ECO:0000259" key="5">
    <source>
        <dbReference type="Pfam" id="PF01266"/>
    </source>
</evidence>
<dbReference type="InterPro" id="IPR036188">
    <property type="entry name" value="FAD/NAD-bd_sf"/>
</dbReference>
<proteinExistence type="inferred from homology"/>
<evidence type="ECO:0000256" key="2">
    <source>
        <dbReference type="ARBA" id="ARBA00009410"/>
    </source>
</evidence>
<dbReference type="AlphaFoldDB" id="A0A5B9QT58"/>
<evidence type="ECO:0000256" key="3">
    <source>
        <dbReference type="ARBA" id="ARBA00022630"/>
    </source>
</evidence>
<evidence type="ECO:0000256" key="1">
    <source>
        <dbReference type="ARBA" id="ARBA00001974"/>
    </source>
</evidence>
<dbReference type="Pfam" id="PF01266">
    <property type="entry name" value="DAO"/>
    <property type="match status" value="1"/>
</dbReference>
<sequence length="390" mass="43657">MTVDHHDADLIVIGGGVLGAFHAYHALQRGLKVILLERHAAPQGATVRNFGQVVPSGLDQHWQQFGRQSLQIYNTIQAQFDISIRQQGSVYIASDAEELTLIEELHAINAANDYTSQLWTAAECRQRYPQLRSDYCGGGLFFPDELSVNPRMMVHRLHQFLAQQPGFNSHFQTPVCELASAAHGRVQATSTDGRRFTADKALVCCGSEFQMLFPQLFHASDLQAVKLQMLRLKPQSSMQLPGNILTGRSIRRYESFSQCPSWHEIQARQDADDFAAKWGIHILFKQEADGGIILGDSHEYAPASQIDTLDFDIRSDINQCFIDEGRQIFDLASWDIETSWYGVYCQTKNPAGIFTQTIDNHIHIVTGIGGKGMTSSAGFAKQHLEEIYND</sequence>
<dbReference type="InterPro" id="IPR006076">
    <property type="entry name" value="FAD-dep_OxRdtase"/>
</dbReference>
<dbReference type="OrthoDB" id="9799943at2"/>
<keyword evidence="3" id="KW-0285">Flavoprotein</keyword>
<comment type="cofactor">
    <cofactor evidence="1">
        <name>FAD</name>
        <dbReference type="ChEBI" id="CHEBI:57692"/>
    </cofactor>
</comment>
<dbReference type="GO" id="GO:0005737">
    <property type="term" value="C:cytoplasm"/>
    <property type="evidence" value="ECO:0007669"/>
    <property type="project" value="TreeGrafter"/>
</dbReference>
<organism evidence="6 7">
    <name type="scientific">Roseimaritima ulvae</name>
    <dbReference type="NCBI Taxonomy" id="980254"/>
    <lineage>
        <taxon>Bacteria</taxon>
        <taxon>Pseudomonadati</taxon>
        <taxon>Planctomycetota</taxon>
        <taxon>Planctomycetia</taxon>
        <taxon>Pirellulales</taxon>
        <taxon>Pirellulaceae</taxon>
        <taxon>Roseimaritima</taxon>
    </lineage>
</organism>
<dbReference type="EC" id="1.5.3.-" evidence="6"/>
<evidence type="ECO:0000256" key="4">
    <source>
        <dbReference type="ARBA" id="ARBA00023002"/>
    </source>
</evidence>
<keyword evidence="7" id="KW-1185">Reference proteome</keyword>
<protein>
    <submittedName>
        <fullName evidence="6">N-methyl-L-tryptophan oxidase</fullName>
        <ecNumber evidence="6">1.5.3.-</ecNumber>
    </submittedName>
</protein>
<dbReference type="PANTHER" id="PTHR13847:SF286">
    <property type="entry name" value="D-AMINO ACID DEHYDROGENASE"/>
    <property type="match status" value="1"/>
</dbReference>
<dbReference type="SUPFAM" id="SSF51905">
    <property type="entry name" value="FAD/NAD(P)-binding domain"/>
    <property type="match status" value="1"/>
</dbReference>
<comment type="similarity">
    <text evidence="2">Belongs to the DadA oxidoreductase family.</text>
</comment>
<dbReference type="Gene3D" id="3.30.9.10">
    <property type="entry name" value="D-Amino Acid Oxidase, subunit A, domain 2"/>
    <property type="match status" value="1"/>
</dbReference>
<dbReference type="GO" id="GO:0016491">
    <property type="term" value="F:oxidoreductase activity"/>
    <property type="evidence" value="ECO:0007669"/>
    <property type="project" value="UniProtKB-KW"/>
</dbReference>
<feature type="domain" description="FAD dependent oxidoreductase" evidence="5">
    <location>
        <begin position="9"/>
        <end position="381"/>
    </location>
</feature>
<dbReference type="NCBIfam" id="TIGR03364">
    <property type="entry name" value="HpnW_proposed"/>
    <property type="match status" value="1"/>
</dbReference>
<dbReference type="EMBL" id="CP042914">
    <property type="protein sequence ID" value="QEG41129.1"/>
    <property type="molecule type" value="Genomic_DNA"/>
</dbReference>
<dbReference type="PANTHER" id="PTHR13847">
    <property type="entry name" value="SARCOSINE DEHYDROGENASE-RELATED"/>
    <property type="match status" value="1"/>
</dbReference>
<dbReference type="Gene3D" id="3.50.50.60">
    <property type="entry name" value="FAD/NAD(P)-binding domain"/>
    <property type="match status" value="1"/>
</dbReference>
<dbReference type="InterPro" id="IPR017741">
    <property type="entry name" value="FAD-dependent_OxRdtase_HpnW"/>
</dbReference>
<keyword evidence="4 6" id="KW-0560">Oxidoreductase</keyword>
<gene>
    <name evidence="6" type="primary">solA</name>
    <name evidence="6" type="ORF">UC8_31480</name>
</gene>
<dbReference type="RefSeq" id="WP_068131938.1">
    <property type="nucleotide sequence ID" value="NZ_CP042914.1"/>
</dbReference>
<name>A0A5B9QT58_9BACT</name>
<dbReference type="Proteomes" id="UP000325286">
    <property type="component" value="Chromosome"/>
</dbReference>
<reference evidence="6 7" key="1">
    <citation type="submission" date="2019-08" db="EMBL/GenBank/DDBJ databases">
        <title>Deep-cultivation of Planctomycetes and their phenomic and genomic characterization uncovers novel biology.</title>
        <authorList>
            <person name="Wiegand S."/>
            <person name="Jogler M."/>
            <person name="Boedeker C."/>
            <person name="Pinto D."/>
            <person name="Vollmers J."/>
            <person name="Rivas-Marin E."/>
            <person name="Kohn T."/>
            <person name="Peeters S.H."/>
            <person name="Heuer A."/>
            <person name="Rast P."/>
            <person name="Oberbeckmann S."/>
            <person name="Bunk B."/>
            <person name="Jeske O."/>
            <person name="Meyerdierks A."/>
            <person name="Storesund J.E."/>
            <person name="Kallscheuer N."/>
            <person name="Luecker S."/>
            <person name="Lage O.M."/>
            <person name="Pohl T."/>
            <person name="Merkel B.J."/>
            <person name="Hornburger P."/>
            <person name="Mueller R.-W."/>
            <person name="Bruemmer F."/>
            <person name="Labrenz M."/>
            <person name="Spormann A.M."/>
            <person name="Op den Camp H."/>
            <person name="Overmann J."/>
            <person name="Amann R."/>
            <person name="Jetten M.S.M."/>
            <person name="Mascher T."/>
            <person name="Medema M.H."/>
            <person name="Devos D.P."/>
            <person name="Kaster A.-K."/>
            <person name="Ovreas L."/>
            <person name="Rohde M."/>
            <person name="Galperin M.Y."/>
            <person name="Jogler C."/>
        </authorList>
    </citation>
    <scope>NUCLEOTIDE SEQUENCE [LARGE SCALE GENOMIC DNA]</scope>
    <source>
        <strain evidence="6 7">UC8</strain>
    </source>
</reference>
<evidence type="ECO:0000313" key="7">
    <source>
        <dbReference type="Proteomes" id="UP000325286"/>
    </source>
</evidence>
<dbReference type="KEGG" id="rul:UC8_31480"/>
<accession>A0A5B9QT58</accession>